<dbReference type="Gramene" id="PVH66904">
    <property type="protein sequence ID" value="PVH66904"/>
    <property type="gene ID" value="PAHAL_1G379500"/>
</dbReference>
<feature type="signal peptide" evidence="1">
    <location>
        <begin position="1"/>
        <end position="23"/>
    </location>
</feature>
<dbReference type="AlphaFoldDB" id="A0A2T8KXL0"/>
<gene>
    <name evidence="2" type="ORF">PAHAL_1G379500</name>
</gene>
<proteinExistence type="predicted"/>
<protein>
    <submittedName>
        <fullName evidence="2">Uncharacterized protein</fullName>
    </submittedName>
</protein>
<reference evidence="2" key="1">
    <citation type="submission" date="2018-04" db="EMBL/GenBank/DDBJ databases">
        <title>WGS assembly of Panicum hallii.</title>
        <authorList>
            <person name="Lovell J."/>
            <person name="Jenkins J."/>
            <person name="Lowry D."/>
            <person name="Mamidi S."/>
            <person name="Sreedasyam A."/>
            <person name="Weng X."/>
            <person name="Barry K."/>
            <person name="Bonette J."/>
            <person name="Campitelli B."/>
            <person name="Daum C."/>
            <person name="Gordon S."/>
            <person name="Gould B."/>
            <person name="Lipzen A."/>
            <person name="Macqueen A."/>
            <person name="Palacio-Mejia J."/>
            <person name="Plott C."/>
            <person name="Shakirov E."/>
            <person name="Shu S."/>
            <person name="Yoshinaga Y."/>
            <person name="Zane M."/>
            <person name="Rokhsar D."/>
            <person name="Grimwood J."/>
            <person name="Schmutz J."/>
            <person name="Juenger T."/>
        </authorList>
    </citation>
    <scope>NUCLEOTIDE SEQUENCE [LARGE SCALE GENOMIC DNA]</scope>
    <source>
        <strain evidence="2">FIL2</strain>
    </source>
</reference>
<dbReference type="EMBL" id="CM008046">
    <property type="protein sequence ID" value="PVH66904.1"/>
    <property type="molecule type" value="Genomic_DNA"/>
</dbReference>
<accession>A0A2T8KXL0</accession>
<organism evidence="2">
    <name type="scientific">Panicum hallii</name>
    <dbReference type="NCBI Taxonomy" id="206008"/>
    <lineage>
        <taxon>Eukaryota</taxon>
        <taxon>Viridiplantae</taxon>
        <taxon>Streptophyta</taxon>
        <taxon>Embryophyta</taxon>
        <taxon>Tracheophyta</taxon>
        <taxon>Spermatophyta</taxon>
        <taxon>Magnoliopsida</taxon>
        <taxon>Liliopsida</taxon>
        <taxon>Poales</taxon>
        <taxon>Poaceae</taxon>
        <taxon>PACMAD clade</taxon>
        <taxon>Panicoideae</taxon>
        <taxon>Panicodae</taxon>
        <taxon>Paniceae</taxon>
        <taxon>Panicinae</taxon>
        <taxon>Panicum</taxon>
        <taxon>Panicum sect. Panicum</taxon>
    </lineage>
</organism>
<sequence length="57" mass="6384">MLSILVSYCIVFILFASLHLCDYDGLVDEYRIVIIPVSSFLVKSETDCSALSSFCSR</sequence>
<evidence type="ECO:0000313" key="2">
    <source>
        <dbReference type="EMBL" id="PVH66904.1"/>
    </source>
</evidence>
<feature type="chain" id="PRO_5015426025" evidence="1">
    <location>
        <begin position="24"/>
        <end position="57"/>
    </location>
</feature>
<name>A0A2T8KXL0_9POAL</name>
<dbReference type="Proteomes" id="UP000243499">
    <property type="component" value="Chromosome 1"/>
</dbReference>
<keyword evidence="1" id="KW-0732">Signal</keyword>
<evidence type="ECO:0000256" key="1">
    <source>
        <dbReference type="SAM" id="SignalP"/>
    </source>
</evidence>